<gene>
    <name evidence="1" type="ORF">OWV82_008222</name>
</gene>
<protein>
    <submittedName>
        <fullName evidence="1">U2 small nuclear ribonucleoprotein A</fullName>
    </submittedName>
</protein>
<keyword evidence="2" id="KW-1185">Reference proteome</keyword>
<comment type="caution">
    <text evidence="1">The sequence shown here is derived from an EMBL/GenBank/DDBJ whole genome shotgun (WGS) entry which is preliminary data.</text>
</comment>
<evidence type="ECO:0000313" key="1">
    <source>
        <dbReference type="EMBL" id="KAJ4720384.1"/>
    </source>
</evidence>
<evidence type="ECO:0000313" key="2">
    <source>
        <dbReference type="Proteomes" id="UP001164539"/>
    </source>
</evidence>
<accession>A0ACC1YAC4</accession>
<dbReference type="EMBL" id="CM051397">
    <property type="protein sequence ID" value="KAJ4720384.1"/>
    <property type="molecule type" value="Genomic_DNA"/>
</dbReference>
<organism evidence="1 2">
    <name type="scientific">Melia azedarach</name>
    <name type="common">Chinaberry tree</name>
    <dbReference type="NCBI Taxonomy" id="155640"/>
    <lineage>
        <taxon>Eukaryota</taxon>
        <taxon>Viridiplantae</taxon>
        <taxon>Streptophyta</taxon>
        <taxon>Embryophyta</taxon>
        <taxon>Tracheophyta</taxon>
        <taxon>Spermatophyta</taxon>
        <taxon>Magnoliopsida</taxon>
        <taxon>eudicotyledons</taxon>
        <taxon>Gunneridae</taxon>
        <taxon>Pentapetalae</taxon>
        <taxon>rosids</taxon>
        <taxon>malvids</taxon>
        <taxon>Sapindales</taxon>
        <taxon>Meliaceae</taxon>
        <taxon>Melia</taxon>
    </lineage>
</organism>
<keyword evidence="1" id="KW-0687">Ribonucleoprotein</keyword>
<proteinExistence type="predicted"/>
<dbReference type="Proteomes" id="UP001164539">
    <property type="component" value="Chromosome 4"/>
</dbReference>
<sequence length="335" mass="37875">MVRLTADLIWKSPHFFNAIKERELDLRGDKIAVIENLGATEDQFDTIDLSDNEIVKLENMPHLNRLGTLIINNNRITRINPNIGEFLPKLHTLVLTNNRLVNLVEIDPLASLPKLQFLSLLDNNITKKPNYRLYVIHKLKSLQVLDFKKVKNKERMEAATLFASKEMEEEAKKESKNTVTPVEVPNVSDVAEEQQTPKVVAPTPEQIIAIKAAIVNSQTLEEVARLEKALKSGQLPADLKIPDYDSSSRDDEGKEEKMVPDNQKEAEAEPNNAETQKSDESAAMEQVSFYSLFGIQTELFVFLCLHSLFPPLCFCHEECNVHDGKSVTEQLVLDC</sequence>
<name>A0ACC1YAC4_MELAZ</name>
<reference evidence="1 2" key="1">
    <citation type="journal article" date="2023" name="Science">
        <title>Complex scaffold remodeling in plant triterpene biosynthesis.</title>
        <authorList>
            <person name="De La Pena R."/>
            <person name="Hodgson H."/>
            <person name="Liu J.C."/>
            <person name="Stephenson M.J."/>
            <person name="Martin A.C."/>
            <person name="Owen C."/>
            <person name="Harkess A."/>
            <person name="Leebens-Mack J."/>
            <person name="Jimenez L.E."/>
            <person name="Osbourn A."/>
            <person name="Sattely E.S."/>
        </authorList>
    </citation>
    <scope>NUCLEOTIDE SEQUENCE [LARGE SCALE GENOMIC DNA]</scope>
    <source>
        <strain evidence="2">cv. JPN11</strain>
        <tissue evidence="1">Leaf</tissue>
    </source>
</reference>